<keyword evidence="3" id="KW-0408">Iron</keyword>
<dbReference type="GO" id="GO:0046872">
    <property type="term" value="F:metal ion binding"/>
    <property type="evidence" value="ECO:0007669"/>
    <property type="project" value="UniProtKB-KW"/>
</dbReference>
<sequence length="410" mass="47890">MKKFQSDSKKQLSKNVFTFKKEKKVILFNRMNFQRVYLEDNPSPVLLNKTTKLMEEKTPLIKFQLPPLKKIRVEATLKCNCRCDYCLIYKNTLKQINSSMDEVTAKKIISFYQKNIKNGSLMIIGAEPLLNWPVVKLFIKNIKDPIKIFTNGTIINQDIINTLKKNRNVRLVISLDGRKNDNKGRKFSDGKEIYPVVIKNIKIFQKNNCNLGIACLCTNKNVGRLFKITKFFVEDLKIKNLGISFPHYISQNLEKIDVDIEKYTNEMIKIFDFTQKKKVYVNQLAKRFSPLINRKFRFYACKLVGEEKTFYPDGTETFCTKIDSLDKPQKYNLEYFRNVIPINNKFCQNCPAIGICGGGCFWDGIMRFKNGADERECILNNKLLDFFLWRIYSADKGGSLNKEFELLIFK</sequence>
<gene>
    <name evidence="7" type="ORF">COY73_00135</name>
</gene>
<dbReference type="InterPro" id="IPR023867">
    <property type="entry name" value="Sulphatase_maturase_rSAM"/>
</dbReference>
<proteinExistence type="inferred from homology"/>
<dbReference type="Gene3D" id="3.20.20.70">
    <property type="entry name" value="Aldolase class I"/>
    <property type="match status" value="1"/>
</dbReference>
<comment type="caution">
    <text evidence="7">The sequence shown here is derived from an EMBL/GenBank/DDBJ whole genome shotgun (WGS) entry which is preliminary data.</text>
</comment>
<dbReference type="SUPFAM" id="SSF102114">
    <property type="entry name" value="Radical SAM enzymes"/>
    <property type="match status" value="1"/>
</dbReference>
<feature type="domain" description="Radical SAM core" evidence="6">
    <location>
        <begin position="75"/>
        <end position="210"/>
    </location>
</feature>
<dbReference type="GO" id="GO:0051536">
    <property type="term" value="F:iron-sulfur cluster binding"/>
    <property type="evidence" value="ECO:0007669"/>
    <property type="project" value="UniProtKB-KW"/>
</dbReference>
<evidence type="ECO:0000313" key="8">
    <source>
        <dbReference type="Proteomes" id="UP000230767"/>
    </source>
</evidence>
<dbReference type="Proteomes" id="UP000230767">
    <property type="component" value="Unassembled WGS sequence"/>
</dbReference>
<dbReference type="PANTHER" id="PTHR43273:SF3">
    <property type="entry name" value="ANAEROBIC SULFATASE-MATURATING ENZYME HOMOLOG ASLB-RELATED"/>
    <property type="match status" value="1"/>
</dbReference>
<reference evidence="8" key="1">
    <citation type="submission" date="2017-09" db="EMBL/GenBank/DDBJ databases">
        <title>Depth-based differentiation of microbial function through sediment-hosted aquifers and enrichment of novel symbionts in the deep terrestrial subsurface.</title>
        <authorList>
            <person name="Probst A.J."/>
            <person name="Ladd B."/>
            <person name="Jarett J.K."/>
            <person name="Geller-Mcgrath D.E."/>
            <person name="Sieber C.M.K."/>
            <person name="Emerson J.B."/>
            <person name="Anantharaman K."/>
            <person name="Thomas B.C."/>
            <person name="Malmstrom R."/>
            <person name="Stieglmeier M."/>
            <person name="Klingl A."/>
            <person name="Woyke T."/>
            <person name="Ryan C.M."/>
            <person name="Banfield J.F."/>
        </authorList>
    </citation>
    <scope>NUCLEOTIDE SEQUENCE [LARGE SCALE GENOMIC DNA]</scope>
</reference>
<dbReference type="GO" id="GO:0016491">
    <property type="term" value="F:oxidoreductase activity"/>
    <property type="evidence" value="ECO:0007669"/>
    <property type="project" value="InterPro"/>
</dbReference>
<dbReference type="EMBL" id="PFLW01000005">
    <property type="protein sequence ID" value="PIY89696.1"/>
    <property type="molecule type" value="Genomic_DNA"/>
</dbReference>
<organism evidence="7 8">
    <name type="scientific">Candidatus Nealsonbacteria bacterium CG_4_10_14_0_8_um_filter_37_14</name>
    <dbReference type="NCBI Taxonomy" id="1974684"/>
    <lineage>
        <taxon>Bacteria</taxon>
        <taxon>Candidatus Nealsoniibacteriota</taxon>
    </lineage>
</organism>
<accession>A0A2M7R787</accession>
<name>A0A2M7R787_9BACT</name>
<dbReference type="AlphaFoldDB" id="A0A2M7R787"/>
<dbReference type="InterPro" id="IPR058240">
    <property type="entry name" value="rSAM_sf"/>
</dbReference>
<evidence type="ECO:0000313" key="7">
    <source>
        <dbReference type="EMBL" id="PIY89696.1"/>
    </source>
</evidence>
<dbReference type="PANTHER" id="PTHR43273">
    <property type="entry name" value="ANAEROBIC SULFATASE-MATURATING ENZYME HOMOLOG ASLB-RELATED"/>
    <property type="match status" value="1"/>
</dbReference>
<evidence type="ECO:0000256" key="1">
    <source>
        <dbReference type="ARBA" id="ARBA00022691"/>
    </source>
</evidence>
<comment type="similarity">
    <text evidence="5">Belongs to the radical SAM superfamily. Anaerobic sulfatase-maturating enzyme family.</text>
</comment>
<dbReference type="SFLD" id="SFLDS00029">
    <property type="entry name" value="Radical_SAM"/>
    <property type="match status" value="1"/>
</dbReference>
<dbReference type="Pfam" id="PF04055">
    <property type="entry name" value="Radical_SAM"/>
    <property type="match status" value="1"/>
</dbReference>
<dbReference type="SFLD" id="SFLDG01067">
    <property type="entry name" value="SPASM/twitch_domain_containing"/>
    <property type="match status" value="1"/>
</dbReference>
<keyword evidence="4" id="KW-0411">Iron-sulfur</keyword>
<evidence type="ECO:0000256" key="3">
    <source>
        <dbReference type="ARBA" id="ARBA00023004"/>
    </source>
</evidence>
<dbReference type="CDD" id="cd01335">
    <property type="entry name" value="Radical_SAM"/>
    <property type="match status" value="1"/>
</dbReference>
<dbReference type="InterPro" id="IPR013785">
    <property type="entry name" value="Aldolase_TIM"/>
</dbReference>
<evidence type="ECO:0000259" key="6">
    <source>
        <dbReference type="Pfam" id="PF04055"/>
    </source>
</evidence>
<keyword evidence="2" id="KW-0479">Metal-binding</keyword>
<protein>
    <recommendedName>
        <fullName evidence="6">Radical SAM core domain-containing protein</fullName>
    </recommendedName>
</protein>
<evidence type="ECO:0000256" key="4">
    <source>
        <dbReference type="ARBA" id="ARBA00023014"/>
    </source>
</evidence>
<evidence type="ECO:0000256" key="5">
    <source>
        <dbReference type="ARBA" id="ARBA00023601"/>
    </source>
</evidence>
<keyword evidence="1" id="KW-0949">S-adenosyl-L-methionine</keyword>
<dbReference type="InterPro" id="IPR007197">
    <property type="entry name" value="rSAM"/>
</dbReference>
<evidence type="ECO:0000256" key="2">
    <source>
        <dbReference type="ARBA" id="ARBA00022723"/>
    </source>
</evidence>